<dbReference type="AlphaFoldDB" id="A0A0F9CKS5"/>
<comment type="caution">
    <text evidence="2">The sequence shown here is derived from an EMBL/GenBank/DDBJ whole genome shotgun (WGS) entry which is preliminary data.</text>
</comment>
<name>A0A0F9CKS5_9ZZZZ</name>
<sequence length="206" mass="22514">MTDATQAVTEEKTKPEVPSKTDQEAAVGGSDAQDKTLDDLLKEGEETFKETSKPEDEPEKKDDTGLELRIEKLEKSRVKELVNKGISEAVKAIKVSNETLENYPEKLVRGFIFEKAEDPRFLVAFSNREANPAAWNGILKAVGKELSELVAEIPNPELSASRQAAQVASRGVSTEPPPEEEVDVNALSPAKFDAHLKNLDRAKASG</sequence>
<gene>
    <name evidence="2" type="ORF">LCGC14_2310600</name>
</gene>
<reference evidence="2" key="1">
    <citation type="journal article" date="2015" name="Nature">
        <title>Complex archaea that bridge the gap between prokaryotes and eukaryotes.</title>
        <authorList>
            <person name="Spang A."/>
            <person name="Saw J.H."/>
            <person name="Jorgensen S.L."/>
            <person name="Zaremba-Niedzwiedzka K."/>
            <person name="Martijn J."/>
            <person name="Lind A.E."/>
            <person name="van Eijk R."/>
            <person name="Schleper C."/>
            <person name="Guy L."/>
            <person name="Ettema T.J."/>
        </authorList>
    </citation>
    <scope>NUCLEOTIDE SEQUENCE</scope>
</reference>
<evidence type="ECO:0000313" key="2">
    <source>
        <dbReference type="EMBL" id="KKL49928.1"/>
    </source>
</evidence>
<protein>
    <submittedName>
        <fullName evidence="2">Uncharacterized protein</fullName>
    </submittedName>
</protein>
<feature type="region of interest" description="Disordered" evidence="1">
    <location>
        <begin position="1"/>
        <end position="67"/>
    </location>
</feature>
<feature type="compositionally biased region" description="Low complexity" evidence="1">
    <location>
        <begin position="159"/>
        <end position="170"/>
    </location>
</feature>
<organism evidence="2">
    <name type="scientific">marine sediment metagenome</name>
    <dbReference type="NCBI Taxonomy" id="412755"/>
    <lineage>
        <taxon>unclassified sequences</taxon>
        <taxon>metagenomes</taxon>
        <taxon>ecological metagenomes</taxon>
    </lineage>
</organism>
<dbReference type="EMBL" id="LAZR01032781">
    <property type="protein sequence ID" value="KKL49928.1"/>
    <property type="molecule type" value="Genomic_DNA"/>
</dbReference>
<feature type="compositionally biased region" description="Basic and acidic residues" evidence="1">
    <location>
        <begin position="32"/>
        <end position="67"/>
    </location>
</feature>
<feature type="compositionally biased region" description="Basic and acidic residues" evidence="1">
    <location>
        <begin position="9"/>
        <end position="23"/>
    </location>
</feature>
<feature type="region of interest" description="Disordered" evidence="1">
    <location>
        <begin position="158"/>
        <end position="187"/>
    </location>
</feature>
<evidence type="ECO:0000256" key="1">
    <source>
        <dbReference type="SAM" id="MobiDB-lite"/>
    </source>
</evidence>
<accession>A0A0F9CKS5</accession>
<proteinExistence type="predicted"/>